<dbReference type="Gene3D" id="3.60.21.10">
    <property type="match status" value="1"/>
</dbReference>
<comment type="catalytic activity">
    <reaction evidence="15">
        <text>ADP-D-ribose + H2O = D-ribose 5-phosphate + AMP + 2 H(+)</text>
        <dbReference type="Rhea" id="RHEA:10412"/>
        <dbReference type="ChEBI" id="CHEBI:15377"/>
        <dbReference type="ChEBI" id="CHEBI:15378"/>
        <dbReference type="ChEBI" id="CHEBI:57967"/>
        <dbReference type="ChEBI" id="CHEBI:78346"/>
        <dbReference type="ChEBI" id="CHEBI:456215"/>
        <dbReference type="EC" id="3.6.1.53"/>
    </reaction>
</comment>
<dbReference type="GO" id="GO:0030145">
    <property type="term" value="F:manganese ion binding"/>
    <property type="evidence" value="ECO:0007669"/>
    <property type="project" value="TreeGrafter"/>
</dbReference>
<dbReference type="AlphaFoldDB" id="A0A4D9DPX8"/>
<dbReference type="GO" id="GO:0008663">
    <property type="term" value="F:2',3'-cyclic-nucleotide 2'-phosphodiesterase activity"/>
    <property type="evidence" value="ECO:0007669"/>
    <property type="project" value="TreeGrafter"/>
</dbReference>
<evidence type="ECO:0000256" key="2">
    <source>
        <dbReference type="ARBA" id="ARBA00006362"/>
    </source>
</evidence>
<dbReference type="InterPro" id="IPR041869">
    <property type="entry name" value="MPP_ADPRM"/>
</dbReference>
<evidence type="ECO:0000313" key="18">
    <source>
        <dbReference type="EMBL" id="TFJ99705.1"/>
    </source>
</evidence>
<comment type="caution">
    <text evidence="18">The sequence shown here is derived from an EMBL/GenBank/DDBJ whole genome shotgun (WGS) entry which is preliminary data.</text>
</comment>
<gene>
    <name evidence="18" type="ORF">DR999_PMT18255</name>
</gene>
<comment type="subunit">
    <text evidence="3">Monomer.</text>
</comment>
<reference evidence="18 19" key="2">
    <citation type="submission" date="2019-04" db="EMBL/GenBank/DDBJ databases">
        <title>The genome sequence of big-headed turtle.</title>
        <authorList>
            <person name="Gong S."/>
        </authorList>
    </citation>
    <scope>NUCLEOTIDE SEQUENCE [LARGE SCALE GENOMIC DNA]</scope>
    <source>
        <strain evidence="18">DO16091913</strain>
        <tissue evidence="18">Muscle</tissue>
    </source>
</reference>
<dbReference type="PANTHER" id="PTHR16509">
    <property type="match status" value="1"/>
</dbReference>
<evidence type="ECO:0000256" key="16">
    <source>
        <dbReference type="ARBA" id="ARBA00049546"/>
    </source>
</evidence>
<comment type="catalytic activity">
    <reaction evidence="16">
        <text>ADP-D-ribose + H2O = D-ribose 5-phosphate + AMP + 2 H(+)</text>
        <dbReference type="Rhea" id="RHEA:10412"/>
        <dbReference type="ChEBI" id="CHEBI:15377"/>
        <dbReference type="ChEBI" id="CHEBI:15378"/>
        <dbReference type="ChEBI" id="CHEBI:57967"/>
        <dbReference type="ChEBI" id="CHEBI:78346"/>
        <dbReference type="ChEBI" id="CHEBI:456215"/>
        <dbReference type="EC" id="3.6.1.13"/>
    </reaction>
</comment>
<evidence type="ECO:0000256" key="9">
    <source>
        <dbReference type="ARBA" id="ARBA00022801"/>
    </source>
</evidence>
<accession>A0A4D9DPX8</accession>
<dbReference type="GO" id="GO:0047734">
    <property type="term" value="F:CDP-glycerol diphosphatase activity"/>
    <property type="evidence" value="ECO:0007669"/>
    <property type="project" value="UniProtKB-EC"/>
</dbReference>
<evidence type="ECO:0000259" key="17">
    <source>
        <dbReference type="Pfam" id="PF00149"/>
    </source>
</evidence>
<dbReference type="PANTHER" id="PTHR16509:SF1">
    <property type="entry name" value="MANGANESE-DEPENDENT ADP-RIBOSE_CDP-ALCOHOL DIPHOSPHATASE"/>
    <property type="match status" value="1"/>
</dbReference>
<evidence type="ECO:0000256" key="4">
    <source>
        <dbReference type="ARBA" id="ARBA00012443"/>
    </source>
</evidence>
<dbReference type="SUPFAM" id="SSF56300">
    <property type="entry name" value="Metallo-dependent phosphatases"/>
    <property type="match status" value="1"/>
</dbReference>
<evidence type="ECO:0000256" key="6">
    <source>
        <dbReference type="ARBA" id="ARBA00012529"/>
    </source>
</evidence>
<comment type="cofactor">
    <cofactor evidence="1">
        <name>Mg(2+)</name>
        <dbReference type="ChEBI" id="CHEBI:18420"/>
    </cofactor>
</comment>
<keyword evidence="9" id="KW-0378">Hydrolase</keyword>
<evidence type="ECO:0000256" key="5">
    <source>
        <dbReference type="ARBA" id="ARBA00012453"/>
    </source>
</evidence>
<evidence type="ECO:0000256" key="14">
    <source>
        <dbReference type="ARBA" id="ARBA00047636"/>
    </source>
</evidence>
<reference evidence="18 19" key="1">
    <citation type="submission" date="2019-04" db="EMBL/GenBank/DDBJ databases">
        <title>Draft genome of the big-headed turtle Platysternon megacephalum.</title>
        <authorList>
            <person name="Gong S."/>
        </authorList>
    </citation>
    <scope>NUCLEOTIDE SEQUENCE [LARGE SCALE GENOMIC DNA]</scope>
    <source>
        <strain evidence="18">DO16091913</strain>
        <tissue evidence="18">Muscle</tissue>
    </source>
</reference>
<evidence type="ECO:0000256" key="11">
    <source>
        <dbReference type="ARBA" id="ARBA00030848"/>
    </source>
</evidence>
<dbReference type="EC" id="3.6.1.13" evidence="5"/>
<keyword evidence="10" id="KW-0862">Zinc</keyword>
<proteinExistence type="inferred from homology"/>
<dbReference type="OrthoDB" id="9675250at2759"/>
<dbReference type="EMBL" id="QXTE01000311">
    <property type="protein sequence ID" value="TFJ99705.1"/>
    <property type="molecule type" value="Genomic_DNA"/>
</dbReference>
<evidence type="ECO:0000256" key="10">
    <source>
        <dbReference type="ARBA" id="ARBA00022833"/>
    </source>
</evidence>
<comment type="catalytic activity">
    <reaction evidence="14">
        <text>CDP-choline + H2O = phosphocholine + CMP + 2 H(+)</text>
        <dbReference type="Rhea" id="RHEA:32487"/>
        <dbReference type="ChEBI" id="CHEBI:15377"/>
        <dbReference type="ChEBI" id="CHEBI:15378"/>
        <dbReference type="ChEBI" id="CHEBI:58779"/>
        <dbReference type="ChEBI" id="CHEBI:60377"/>
        <dbReference type="ChEBI" id="CHEBI:295975"/>
        <dbReference type="EC" id="3.6.1.53"/>
    </reaction>
</comment>
<feature type="domain" description="Calcineurin-like phosphoesterase" evidence="17">
    <location>
        <begin position="30"/>
        <end position="299"/>
    </location>
</feature>
<keyword evidence="8" id="KW-0479">Metal-binding</keyword>
<dbReference type="CDD" id="cd07396">
    <property type="entry name" value="MPP_Nbla03831"/>
    <property type="match status" value="1"/>
</dbReference>
<dbReference type="InterPro" id="IPR029052">
    <property type="entry name" value="Metallo-depent_PP-like"/>
</dbReference>
<evidence type="ECO:0000256" key="8">
    <source>
        <dbReference type="ARBA" id="ARBA00022723"/>
    </source>
</evidence>
<name>A0A4D9DPX8_9SAUR</name>
<sequence length="356" mass="40539">MILGAWLTVMDETPTWRPGSLTGNSELCFSFGVIADIQYADIEDGYNFWGSRRRYYRHSLHLLQSAVDGWNKEDSQLEFVLQLGDIIDGFNAQHKTSESALRRVMNKFKKLRTPIHHTWGNHELYNFTRDYLTESELNSKSLEDQIFLGSAASGQDSPGATAEEHYYAYHFSPVPKFRFILLDAYDLSILGRDKSTQKYQDSLKLLKEKNPNENLNSPTGLAEPQFVEFNGGFSRAQLDWFNEVLTFSDTNQEKVVVVGHIPVHPGSSESVCLAWNYKDALSVIHSHQCVVCFLAGHLHDGGYYLDSHGVHHLTLEGIVETPPESHAFGTIYVYDDKLVLKGRGRIPDKVMYYTKY</sequence>
<evidence type="ECO:0000256" key="15">
    <source>
        <dbReference type="ARBA" id="ARBA00047894"/>
    </source>
</evidence>
<dbReference type="Proteomes" id="UP000297703">
    <property type="component" value="Unassembled WGS sequence"/>
</dbReference>
<dbReference type="InterPro" id="IPR004843">
    <property type="entry name" value="Calcineurin-like_PHP"/>
</dbReference>
<dbReference type="EC" id="3.6.1.16" evidence="4"/>
<comment type="catalytic activity">
    <reaction evidence="13">
        <text>CDP-glycerol + H2O = sn-glycerol 3-phosphate + CMP + 2 H(+)</text>
        <dbReference type="Rhea" id="RHEA:21692"/>
        <dbReference type="ChEBI" id="CHEBI:15377"/>
        <dbReference type="ChEBI" id="CHEBI:15378"/>
        <dbReference type="ChEBI" id="CHEBI:57597"/>
        <dbReference type="ChEBI" id="CHEBI:58311"/>
        <dbReference type="ChEBI" id="CHEBI:60377"/>
        <dbReference type="EC" id="3.6.1.16"/>
    </reaction>
</comment>
<evidence type="ECO:0000256" key="12">
    <source>
        <dbReference type="ARBA" id="ARBA00032579"/>
    </source>
</evidence>
<dbReference type="GO" id="GO:0047631">
    <property type="term" value="F:ADP-ribose diphosphatase activity"/>
    <property type="evidence" value="ECO:0007669"/>
    <property type="project" value="UniProtKB-EC"/>
</dbReference>
<comment type="similarity">
    <text evidence="2">Belongs to the ADPRibase-Mn family.</text>
</comment>
<dbReference type="STRING" id="55544.A0A4D9DPX8"/>
<evidence type="ECO:0000256" key="13">
    <source>
        <dbReference type="ARBA" id="ARBA00047486"/>
    </source>
</evidence>
<dbReference type="Pfam" id="PF00149">
    <property type="entry name" value="Metallophos"/>
    <property type="match status" value="1"/>
</dbReference>
<evidence type="ECO:0000256" key="1">
    <source>
        <dbReference type="ARBA" id="ARBA00001946"/>
    </source>
</evidence>
<protein>
    <recommendedName>
        <fullName evidence="7">Manganese-dependent ADP-ribose/CDP-alcohol diphosphatase</fullName>
        <ecNumber evidence="5">3.6.1.13</ecNumber>
        <ecNumber evidence="4">3.6.1.16</ecNumber>
        <ecNumber evidence="6">3.6.1.53</ecNumber>
    </recommendedName>
    <alternativeName>
        <fullName evidence="12">ADPRibase-Mn</fullName>
    </alternativeName>
    <alternativeName>
        <fullName evidence="11">CDP-choline phosphohydrolase</fullName>
    </alternativeName>
</protein>
<organism evidence="18 19">
    <name type="scientific">Platysternon megacephalum</name>
    <name type="common">big-headed turtle</name>
    <dbReference type="NCBI Taxonomy" id="55544"/>
    <lineage>
        <taxon>Eukaryota</taxon>
        <taxon>Metazoa</taxon>
        <taxon>Chordata</taxon>
        <taxon>Craniata</taxon>
        <taxon>Vertebrata</taxon>
        <taxon>Euteleostomi</taxon>
        <taxon>Archelosauria</taxon>
        <taxon>Testudinata</taxon>
        <taxon>Testudines</taxon>
        <taxon>Cryptodira</taxon>
        <taxon>Durocryptodira</taxon>
        <taxon>Testudinoidea</taxon>
        <taxon>Platysternidae</taxon>
        <taxon>Platysternon</taxon>
    </lineage>
</organism>
<evidence type="ECO:0000256" key="3">
    <source>
        <dbReference type="ARBA" id="ARBA00011245"/>
    </source>
</evidence>
<dbReference type="EC" id="3.6.1.53" evidence="6"/>
<evidence type="ECO:0000256" key="7">
    <source>
        <dbReference type="ARBA" id="ARBA00016378"/>
    </source>
</evidence>
<evidence type="ECO:0000313" key="19">
    <source>
        <dbReference type="Proteomes" id="UP000297703"/>
    </source>
</evidence>
<keyword evidence="19" id="KW-1185">Reference proteome</keyword>